<dbReference type="EMBL" id="JAAITQ010000005">
    <property type="protein sequence ID" value="NSE15643.1"/>
    <property type="molecule type" value="Genomic_DNA"/>
</dbReference>
<proteinExistence type="predicted"/>
<comment type="caution">
    <text evidence="2">The sequence shown here is derived from an EMBL/GenBank/DDBJ whole genome shotgun (WGS) entry which is preliminary data.</text>
</comment>
<dbReference type="EMBL" id="JAFHBD010000029">
    <property type="protein sequence ID" value="MBN2953314.1"/>
    <property type="molecule type" value="Genomic_DNA"/>
</dbReference>
<feature type="compositionally biased region" description="Basic and acidic residues" evidence="1">
    <location>
        <begin position="10"/>
        <end position="20"/>
    </location>
</feature>
<dbReference type="AlphaFoldDB" id="A0A939CGA9"/>
<name>A0A939CGA9_9FIRM</name>
<reference evidence="3 5" key="1">
    <citation type="journal article" date="2020" name="Cell Host Microbe">
        <title>Functional and Genomic Variation between Human-Derived Isolates of Lachnospiraceae Reveals Inter- and Intra-Species Diversity.</title>
        <authorList>
            <person name="Sorbara M.T."/>
            <person name="Littmann E.R."/>
            <person name="Fontana E."/>
            <person name="Moody T.U."/>
            <person name="Kohout C.E."/>
            <person name="Gjonbalaj M."/>
            <person name="Eaton V."/>
            <person name="Seok R."/>
            <person name="Leiner I.M."/>
            <person name="Pamer E.G."/>
        </authorList>
    </citation>
    <scope>NUCLEOTIDE SEQUENCE [LARGE SCALE GENOMIC DNA]</scope>
    <source>
        <strain evidence="3 5">MSK.14.54</strain>
    </source>
</reference>
<reference evidence="3" key="2">
    <citation type="submission" date="2020-02" db="EMBL/GenBank/DDBJ databases">
        <authorList>
            <person name="Littmann E."/>
            <person name="Sorbara M."/>
        </authorList>
    </citation>
    <scope>NUCLEOTIDE SEQUENCE</scope>
    <source>
        <strain evidence="3">MSK.14.54</strain>
    </source>
</reference>
<reference evidence="2" key="3">
    <citation type="submission" date="2021-02" db="EMBL/GenBank/DDBJ databases">
        <title>Metagenome-assembled genomes from human diarrheal sample B26.</title>
        <authorList>
            <person name="Ateba T.P."/>
            <person name="Alayande K.A."/>
            <person name="Mwanza M."/>
        </authorList>
    </citation>
    <scope>NUCLEOTIDE SEQUENCE</scope>
    <source>
        <strain evidence="2">06WH</strain>
    </source>
</reference>
<keyword evidence="5" id="KW-1185">Reference proteome</keyword>
<feature type="region of interest" description="Disordered" evidence="1">
    <location>
        <begin position="1"/>
        <end position="20"/>
    </location>
</feature>
<protein>
    <submittedName>
        <fullName evidence="2">Uncharacterized protein</fullName>
    </submittedName>
</protein>
<gene>
    <name evidence="3" type="ORF">G5B05_04300</name>
    <name evidence="2" type="ORF">JTJ23_06880</name>
</gene>
<sequence>MSGTAAFFSDNEKDSLSFGC</sequence>
<accession>A0A939CGA9</accession>
<evidence type="ECO:0000313" key="3">
    <source>
        <dbReference type="EMBL" id="NSE15643.1"/>
    </source>
</evidence>
<dbReference type="Proteomes" id="UP000768180">
    <property type="component" value="Unassembled WGS sequence"/>
</dbReference>
<organism evidence="2 4">
    <name type="scientific">Fusicatenibacter saccharivorans</name>
    <dbReference type="NCBI Taxonomy" id="1150298"/>
    <lineage>
        <taxon>Bacteria</taxon>
        <taxon>Bacillati</taxon>
        <taxon>Bacillota</taxon>
        <taxon>Clostridia</taxon>
        <taxon>Lachnospirales</taxon>
        <taxon>Lachnospiraceae</taxon>
        <taxon>Fusicatenibacter</taxon>
    </lineage>
</organism>
<evidence type="ECO:0000256" key="1">
    <source>
        <dbReference type="SAM" id="MobiDB-lite"/>
    </source>
</evidence>
<evidence type="ECO:0000313" key="4">
    <source>
        <dbReference type="Proteomes" id="UP000737612"/>
    </source>
</evidence>
<evidence type="ECO:0000313" key="2">
    <source>
        <dbReference type="EMBL" id="MBN2953314.1"/>
    </source>
</evidence>
<evidence type="ECO:0000313" key="5">
    <source>
        <dbReference type="Proteomes" id="UP000768180"/>
    </source>
</evidence>
<dbReference type="Proteomes" id="UP000737612">
    <property type="component" value="Unassembled WGS sequence"/>
</dbReference>